<accession>A0A9N9B4S2</accession>
<feature type="non-terminal residue" evidence="13">
    <location>
        <position position="516"/>
    </location>
</feature>
<feature type="active site" evidence="8">
    <location>
        <position position="289"/>
    </location>
</feature>
<keyword evidence="6 10" id="KW-0064">Aspartyl protease</keyword>
<evidence type="ECO:0000256" key="1">
    <source>
        <dbReference type="ARBA" id="ARBA00001130"/>
    </source>
</evidence>
<feature type="chain" id="PRO_5040182740" description="rhizopuspepsin" evidence="11">
    <location>
        <begin position="19"/>
        <end position="516"/>
    </location>
</feature>
<dbReference type="InterPro" id="IPR021109">
    <property type="entry name" value="Peptidase_aspartic_dom_sf"/>
</dbReference>
<keyword evidence="9" id="KW-1015">Disulfide bond</keyword>
<keyword evidence="4 10" id="KW-0645">Protease</keyword>
<proteinExistence type="inferred from homology"/>
<evidence type="ECO:0000256" key="7">
    <source>
        <dbReference type="ARBA" id="ARBA00022801"/>
    </source>
</evidence>
<evidence type="ECO:0000256" key="4">
    <source>
        <dbReference type="ARBA" id="ARBA00022670"/>
    </source>
</evidence>
<keyword evidence="7 10" id="KW-0378">Hydrolase</keyword>
<dbReference type="Proteomes" id="UP000789405">
    <property type="component" value="Unassembled WGS sequence"/>
</dbReference>
<protein>
    <recommendedName>
        <fullName evidence="3">rhizopuspepsin</fullName>
        <ecNumber evidence="3">3.4.23.21</ecNumber>
    </recommendedName>
</protein>
<reference evidence="13" key="1">
    <citation type="submission" date="2021-06" db="EMBL/GenBank/DDBJ databases">
        <authorList>
            <person name="Kallberg Y."/>
            <person name="Tangrot J."/>
            <person name="Rosling A."/>
        </authorList>
    </citation>
    <scope>NUCLEOTIDE SEQUENCE</scope>
    <source>
        <strain evidence="13">MA453B</strain>
    </source>
</reference>
<evidence type="ECO:0000256" key="6">
    <source>
        <dbReference type="ARBA" id="ARBA00022750"/>
    </source>
</evidence>
<keyword evidence="5 11" id="KW-0732">Signal</keyword>
<comment type="similarity">
    <text evidence="2 10">Belongs to the peptidase A1 family.</text>
</comment>
<dbReference type="PROSITE" id="PS51767">
    <property type="entry name" value="PEPTIDASE_A1"/>
    <property type="match status" value="1"/>
</dbReference>
<evidence type="ECO:0000256" key="3">
    <source>
        <dbReference type="ARBA" id="ARBA00013205"/>
    </source>
</evidence>
<dbReference type="GO" id="GO:0006508">
    <property type="term" value="P:proteolysis"/>
    <property type="evidence" value="ECO:0007669"/>
    <property type="project" value="UniProtKB-KW"/>
</dbReference>
<dbReference type="SUPFAM" id="SSF50630">
    <property type="entry name" value="Acid proteases"/>
    <property type="match status" value="1"/>
</dbReference>
<evidence type="ECO:0000256" key="9">
    <source>
        <dbReference type="PIRSR" id="PIRSR601461-2"/>
    </source>
</evidence>
<name>A0A9N9B4S2_9GLOM</name>
<evidence type="ECO:0000256" key="10">
    <source>
        <dbReference type="RuleBase" id="RU000454"/>
    </source>
</evidence>
<dbReference type="InterPro" id="IPR001969">
    <property type="entry name" value="Aspartic_peptidase_AS"/>
</dbReference>
<dbReference type="EMBL" id="CAJVPY010002240">
    <property type="protein sequence ID" value="CAG8553359.1"/>
    <property type="molecule type" value="Genomic_DNA"/>
</dbReference>
<dbReference type="FunFam" id="2.40.70.10:FF:000115">
    <property type="entry name" value="Lysosomal aspartic protease"/>
    <property type="match status" value="1"/>
</dbReference>
<comment type="catalytic activity">
    <reaction evidence="1">
        <text>Hydrolysis of proteins with broad specificity similar to that of pepsin A, preferring hydrophobic residues at P1 and P1'. Clots milk and activates trypsinogen. Does not cleave 4-Gln-|-His-5, but does cleave 10-His-|-Leu-11 and 12-Val-|-Glu-13 in B chain of insulin.</text>
        <dbReference type="EC" id="3.4.23.21"/>
    </reaction>
</comment>
<dbReference type="Pfam" id="PF00026">
    <property type="entry name" value="Asp"/>
    <property type="match status" value="1"/>
</dbReference>
<feature type="disulfide bond" evidence="9">
    <location>
        <begin position="108"/>
        <end position="113"/>
    </location>
</feature>
<feature type="active site" evidence="8">
    <location>
        <position position="95"/>
    </location>
</feature>
<evidence type="ECO:0000256" key="11">
    <source>
        <dbReference type="SAM" id="SignalP"/>
    </source>
</evidence>
<comment type="caution">
    <text evidence="13">The sequence shown here is derived from an EMBL/GenBank/DDBJ whole genome shotgun (WGS) entry which is preliminary data.</text>
</comment>
<dbReference type="AlphaFoldDB" id="A0A9N9B4S2"/>
<dbReference type="InterPro" id="IPR001461">
    <property type="entry name" value="Aspartic_peptidase_A1"/>
</dbReference>
<dbReference type="PANTHER" id="PTHR47966">
    <property type="entry name" value="BETA-SITE APP-CLEAVING ENZYME, ISOFORM A-RELATED"/>
    <property type="match status" value="1"/>
</dbReference>
<dbReference type="EC" id="3.4.23.21" evidence="3"/>
<evidence type="ECO:0000313" key="13">
    <source>
        <dbReference type="EMBL" id="CAG8553359.1"/>
    </source>
</evidence>
<evidence type="ECO:0000313" key="14">
    <source>
        <dbReference type="Proteomes" id="UP000789405"/>
    </source>
</evidence>
<feature type="disulfide bond" evidence="9">
    <location>
        <begin position="323"/>
        <end position="356"/>
    </location>
</feature>
<organism evidence="13 14">
    <name type="scientific">Dentiscutata erythropus</name>
    <dbReference type="NCBI Taxonomy" id="1348616"/>
    <lineage>
        <taxon>Eukaryota</taxon>
        <taxon>Fungi</taxon>
        <taxon>Fungi incertae sedis</taxon>
        <taxon>Mucoromycota</taxon>
        <taxon>Glomeromycotina</taxon>
        <taxon>Glomeromycetes</taxon>
        <taxon>Diversisporales</taxon>
        <taxon>Gigasporaceae</taxon>
        <taxon>Dentiscutata</taxon>
    </lineage>
</organism>
<dbReference type="InterPro" id="IPR034164">
    <property type="entry name" value="Pepsin-like_dom"/>
</dbReference>
<dbReference type="CDD" id="cd05471">
    <property type="entry name" value="pepsin_like"/>
    <property type="match status" value="1"/>
</dbReference>
<dbReference type="OrthoDB" id="15189at2759"/>
<dbReference type="PANTHER" id="PTHR47966:SF51">
    <property type="entry name" value="BETA-SITE APP-CLEAVING ENZYME, ISOFORM A-RELATED"/>
    <property type="match status" value="1"/>
</dbReference>
<evidence type="ECO:0000256" key="2">
    <source>
        <dbReference type="ARBA" id="ARBA00007447"/>
    </source>
</evidence>
<evidence type="ECO:0000256" key="5">
    <source>
        <dbReference type="ARBA" id="ARBA00022729"/>
    </source>
</evidence>
<sequence>MFTLFTIALLSFNTFTEAIPITDADSRIFRVDLYRKEISASKKQKPRIIPKYSNLLKRDSQDSPITIPLVNEYNCDGIYYGLITIGGQSFTVDFDTGSSDLWVPSIQCKISECGIHNRFDPKKSSTFVPAPEPNNFTIIYGLDDDTSSIACGYIGQDTVTFGNITVTNQTFGLAVYDDFGMILEEDGVLGLSFPQLSMFEAPGVIQTMKDQNMIDNAVIAFHLGRHKLASNDKSFMNLGGTDSNAYEGDIVYNDLLEVLSSMGYWAIVMDDVYVNQISLENTYSAAIIDTGTTNIWGDSECVKKIHHKIPGSYFDGALWYIPCDTQTVVTLVFNSTPYDISPVELVVPEIMLGYLCQSAIQEMPEDIPSKLWLVGAFFLSNVYSVFDFDNLQIGFAKAKEELIEAIKLFKKCWSTEQCQRPLSKEVLVELNKLSEETSDLMDNLDQIEIQKEALVKSEPNEIKVEQKDTLKSSEKYQFNDPKLSNSTAADKTELIMENNEKIAQDVNYIKDLMKNE</sequence>
<evidence type="ECO:0000259" key="12">
    <source>
        <dbReference type="PROSITE" id="PS51767"/>
    </source>
</evidence>
<dbReference type="GO" id="GO:0004190">
    <property type="term" value="F:aspartic-type endopeptidase activity"/>
    <property type="evidence" value="ECO:0007669"/>
    <property type="project" value="UniProtKB-KW"/>
</dbReference>
<gene>
    <name evidence="13" type="ORF">DERYTH_LOCUS5377</name>
</gene>
<keyword evidence="14" id="KW-1185">Reference proteome</keyword>
<evidence type="ECO:0000256" key="8">
    <source>
        <dbReference type="PIRSR" id="PIRSR601461-1"/>
    </source>
</evidence>
<dbReference type="InterPro" id="IPR033121">
    <property type="entry name" value="PEPTIDASE_A1"/>
</dbReference>
<feature type="domain" description="Peptidase A1" evidence="12">
    <location>
        <begin position="79"/>
        <end position="396"/>
    </location>
</feature>
<feature type="signal peptide" evidence="11">
    <location>
        <begin position="1"/>
        <end position="18"/>
    </location>
</feature>
<dbReference type="Gene3D" id="2.40.70.10">
    <property type="entry name" value="Acid Proteases"/>
    <property type="match status" value="2"/>
</dbReference>
<dbReference type="PRINTS" id="PR00792">
    <property type="entry name" value="PEPSIN"/>
</dbReference>
<dbReference type="PROSITE" id="PS00141">
    <property type="entry name" value="ASP_PROTEASE"/>
    <property type="match status" value="2"/>
</dbReference>